<evidence type="ECO:0000256" key="7">
    <source>
        <dbReference type="ARBA" id="ARBA00023136"/>
    </source>
</evidence>
<dbReference type="PANTHER" id="PTHR32322">
    <property type="entry name" value="INNER MEMBRANE TRANSPORTER"/>
    <property type="match status" value="1"/>
</dbReference>
<keyword evidence="6 8" id="KW-1133">Transmembrane helix</keyword>
<feature type="transmembrane region" description="Helical" evidence="8">
    <location>
        <begin position="280"/>
        <end position="300"/>
    </location>
</feature>
<keyword evidence="11" id="KW-1185">Reference proteome</keyword>
<comment type="subcellular location">
    <subcellularLocation>
        <location evidence="1">Cell membrane</location>
        <topology evidence="1">Multi-pass membrane protein</topology>
    </subcellularLocation>
</comment>
<feature type="transmembrane region" description="Helical" evidence="8">
    <location>
        <begin position="114"/>
        <end position="131"/>
    </location>
</feature>
<evidence type="ECO:0000256" key="1">
    <source>
        <dbReference type="ARBA" id="ARBA00004651"/>
    </source>
</evidence>
<dbReference type="InterPro" id="IPR004626">
    <property type="entry name" value="RarD"/>
</dbReference>
<feature type="transmembrane region" description="Helical" evidence="8">
    <location>
        <begin position="223"/>
        <end position="244"/>
    </location>
</feature>
<dbReference type="NCBIfam" id="TIGR00688">
    <property type="entry name" value="rarD"/>
    <property type="match status" value="1"/>
</dbReference>
<dbReference type="InterPro" id="IPR000620">
    <property type="entry name" value="EamA_dom"/>
</dbReference>
<dbReference type="InterPro" id="IPR037185">
    <property type="entry name" value="EmrE-like"/>
</dbReference>
<protein>
    <submittedName>
        <fullName evidence="10">EamA family transporter RarD</fullName>
    </submittedName>
</protein>
<name>A0ABV7WFV2_9MICO</name>
<keyword evidence="3" id="KW-0813">Transport</keyword>
<feature type="transmembrane region" description="Helical" evidence="8">
    <location>
        <begin position="138"/>
        <end position="155"/>
    </location>
</feature>
<reference evidence="11" key="1">
    <citation type="journal article" date="2019" name="Int. J. Syst. Evol. Microbiol.">
        <title>The Global Catalogue of Microorganisms (GCM) 10K type strain sequencing project: providing services to taxonomists for standard genome sequencing and annotation.</title>
        <authorList>
            <consortium name="The Broad Institute Genomics Platform"/>
            <consortium name="The Broad Institute Genome Sequencing Center for Infectious Disease"/>
            <person name="Wu L."/>
            <person name="Ma J."/>
        </authorList>
    </citation>
    <scope>NUCLEOTIDE SEQUENCE [LARGE SCALE GENOMIC DNA]</scope>
    <source>
        <strain evidence="11">NCAIM B.02333</strain>
    </source>
</reference>
<evidence type="ECO:0000259" key="9">
    <source>
        <dbReference type="Pfam" id="PF00892"/>
    </source>
</evidence>
<keyword evidence="5 8" id="KW-0812">Transmembrane</keyword>
<feature type="transmembrane region" description="Helical" evidence="8">
    <location>
        <begin position="256"/>
        <end position="274"/>
    </location>
</feature>
<dbReference type="Pfam" id="PF00892">
    <property type="entry name" value="EamA"/>
    <property type="match status" value="2"/>
</dbReference>
<feature type="transmembrane region" description="Helical" evidence="8">
    <location>
        <begin position="51"/>
        <end position="71"/>
    </location>
</feature>
<dbReference type="SUPFAM" id="SSF103481">
    <property type="entry name" value="Multidrug resistance efflux transporter EmrE"/>
    <property type="match status" value="2"/>
</dbReference>
<accession>A0ABV7WFV2</accession>
<feature type="domain" description="EamA" evidence="9">
    <location>
        <begin position="163"/>
        <end position="295"/>
    </location>
</feature>
<keyword evidence="7 8" id="KW-0472">Membrane</keyword>
<keyword evidence="4" id="KW-1003">Cell membrane</keyword>
<feature type="transmembrane region" description="Helical" evidence="8">
    <location>
        <begin position="161"/>
        <end position="177"/>
    </location>
</feature>
<organism evidence="10 11">
    <name type="scientific">Aquipuribacter hungaricus</name>
    <dbReference type="NCBI Taxonomy" id="545624"/>
    <lineage>
        <taxon>Bacteria</taxon>
        <taxon>Bacillati</taxon>
        <taxon>Actinomycetota</taxon>
        <taxon>Actinomycetes</taxon>
        <taxon>Micrococcales</taxon>
        <taxon>Intrasporangiaceae</taxon>
        <taxon>Aquipuribacter</taxon>
    </lineage>
</organism>
<evidence type="ECO:0000256" key="5">
    <source>
        <dbReference type="ARBA" id="ARBA00022692"/>
    </source>
</evidence>
<proteinExistence type="inferred from homology"/>
<evidence type="ECO:0000256" key="3">
    <source>
        <dbReference type="ARBA" id="ARBA00022448"/>
    </source>
</evidence>
<comment type="similarity">
    <text evidence="2">Belongs to the EamA transporter family.</text>
</comment>
<comment type="caution">
    <text evidence="10">The sequence shown here is derived from an EMBL/GenBank/DDBJ whole genome shotgun (WGS) entry which is preliminary data.</text>
</comment>
<feature type="transmembrane region" description="Helical" evidence="8">
    <location>
        <begin position="21"/>
        <end position="39"/>
    </location>
</feature>
<dbReference type="Proteomes" id="UP001595685">
    <property type="component" value="Unassembled WGS sequence"/>
</dbReference>
<gene>
    <name evidence="10" type="primary">rarD</name>
    <name evidence="10" type="ORF">ACFOLH_10080</name>
</gene>
<feature type="transmembrane region" description="Helical" evidence="8">
    <location>
        <begin position="189"/>
        <end position="211"/>
    </location>
</feature>
<evidence type="ECO:0000256" key="8">
    <source>
        <dbReference type="SAM" id="Phobius"/>
    </source>
</evidence>
<sequence>MTSASAARASAGAPAGDDRTGVLLGLGAYLMWGLFPLYFRLLEAAGAVEIVLHRIVWSLLACALLLTVVRAWGAVRAVTGRQLLLLAAAAAVLSVNWGVFVYAVNSGQVVETSLGYFINPLVSVLLGVALLGERLRRVQWAAVGVAAVAVGVLTYDYGRPPWIAIALAASFGCYGLLKNRVGRGVGALPGLALETAVLAPLAVAGLVWFGVRGESTFTSEGPALTVLLMLSGVLTALPLLLFAGAARRVPLSTIGLLQYITPVMQLLLGVLVFGEPMPPLRLAGFALVWVALAVFTVDGLRSAGRSRAASRELSRQTVPPS</sequence>
<dbReference type="EMBL" id="JBHRWW010000005">
    <property type="protein sequence ID" value="MFC3688689.1"/>
    <property type="molecule type" value="Genomic_DNA"/>
</dbReference>
<evidence type="ECO:0000256" key="6">
    <source>
        <dbReference type="ARBA" id="ARBA00022989"/>
    </source>
</evidence>
<dbReference type="RefSeq" id="WP_340292864.1">
    <property type="nucleotide sequence ID" value="NZ_JBBEOI010000086.1"/>
</dbReference>
<feature type="domain" description="EamA" evidence="9">
    <location>
        <begin position="20"/>
        <end position="153"/>
    </location>
</feature>
<dbReference type="InterPro" id="IPR050638">
    <property type="entry name" value="AA-Vitamin_Transporters"/>
</dbReference>
<evidence type="ECO:0000313" key="11">
    <source>
        <dbReference type="Proteomes" id="UP001595685"/>
    </source>
</evidence>
<feature type="transmembrane region" description="Helical" evidence="8">
    <location>
        <begin position="83"/>
        <end position="102"/>
    </location>
</feature>
<dbReference type="PANTHER" id="PTHR32322:SF9">
    <property type="entry name" value="AMINO-ACID METABOLITE EFFLUX PUMP-RELATED"/>
    <property type="match status" value="1"/>
</dbReference>
<evidence type="ECO:0000256" key="4">
    <source>
        <dbReference type="ARBA" id="ARBA00022475"/>
    </source>
</evidence>
<evidence type="ECO:0000313" key="10">
    <source>
        <dbReference type="EMBL" id="MFC3688689.1"/>
    </source>
</evidence>
<evidence type="ECO:0000256" key="2">
    <source>
        <dbReference type="ARBA" id="ARBA00007362"/>
    </source>
</evidence>